<proteinExistence type="inferred from homology"/>
<accession>A0A1J4JN86</accession>
<dbReference type="CDD" id="cd12082">
    <property type="entry name" value="MATE_like"/>
    <property type="match status" value="1"/>
</dbReference>
<evidence type="ECO:0000313" key="9">
    <source>
        <dbReference type="EMBL" id="OHS99003.1"/>
    </source>
</evidence>
<feature type="transmembrane region" description="Helical" evidence="8">
    <location>
        <begin position="345"/>
        <end position="364"/>
    </location>
</feature>
<dbReference type="InterPro" id="IPR002528">
    <property type="entry name" value="MATE_fam"/>
</dbReference>
<feature type="transmembrane region" description="Helical" evidence="8">
    <location>
        <begin position="216"/>
        <end position="241"/>
    </location>
</feature>
<dbReference type="Proteomes" id="UP000179807">
    <property type="component" value="Unassembled WGS sequence"/>
</dbReference>
<dbReference type="Pfam" id="PF01554">
    <property type="entry name" value="MatE"/>
    <property type="match status" value="2"/>
</dbReference>
<evidence type="ECO:0000256" key="2">
    <source>
        <dbReference type="ARBA" id="ARBA00010199"/>
    </source>
</evidence>
<evidence type="ECO:0000256" key="7">
    <source>
        <dbReference type="ARBA" id="ARBA00023136"/>
    </source>
</evidence>
<organism evidence="9 10">
    <name type="scientific">Tritrichomonas foetus</name>
    <dbReference type="NCBI Taxonomy" id="1144522"/>
    <lineage>
        <taxon>Eukaryota</taxon>
        <taxon>Metamonada</taxon>
        <taxon>Parabasalia</taxon>
        <taxon>Tritrichomonadida</taxon>
        <taxon>Tritrichomonadidae</taxon>
        <taxon>Tritrichomonas</taxon>
    </lineage>
</organism>
<feature type="transmembrane region" description="Helical" evidence="8">
    <location>
        <begin position="247"/>
        <end position="269"/>
    </location>
</feature>
<keyword evidence="6 8" id="KW-1133">Transmembrane helix</keyword>
<dbReference type="GO" id="GO:0005886">
    <property type="term" value="C:plasma membrane"/>
    <property type="evidence" value="ECO:0007669"/>
    <property type="project" value="UniProtKB-SubCell"/>
</dbReference>
<keyword evidence="4" id="KW-1003">Cell membrane</keyword>
<evidence type="ECO:0000256" key="1">
    <source>
        <dbReference type="ARBA" id="ARBA00004651"/>
    </source>
</evidence>
<feature type="transmembrane region" description="Helical" evidence="8">
    <location>
        <begin position="449"/>
        <end position="467"/>
    </location>
</feature>
<feature type="transmembrane region" description="Helical" evidence="8">
    <location>
        <begin position="376"/>
        <end position="396"/>
    </location>
</feature>
<feature type="transmembrane region" description="Helical" evidence="8">
    <location>
        <begin position="113"/>
        <end position="137"/>
    </location>
</feature>
<keyword evidence="7 8" id="KW-0472">Membrane</keyword>
<dbReference type="GO" id="GO:0042910">
    <property type="term" value="F:xenobiotic transmembrane transporter activity"/>
    <property type="evidence" value="ECO:0007669"/>
    <property type="project" value="InterPro"/>
</dbReference>
<keyword evidence="3" id="KW-0813">Transport</keyword>
<evidence type="ECO:0000256" key="8">
    <source>
        <dbReference type="SAM" id="Phobius"/>
    </source>
</evidence>
<feature type="transmembrane region" description="Helical" evidence="8">
    <location>
        <begin position="188"/>
        <end position="209"/>
    </location>
</feature>
<evidence type="ECO:0000256" key="4">
    <source>
        <dbReference type="ARBA" id="ARBA00022475"/>
    </source>
</evidence>
<dbReference type="AlphaFoldDB" id="A0A1J4JN86"/>
<dbReference type="GeneID" id="94844460"/>
<evidence type="ECO:0000256" key="5">
    <source>
        <dbReference type="ARBA" id="ARBA00022692"/>
    </source>
</evidence>
<dbReference type="VEuPathDB" id="TrichDB:TRFO_34613"/>
<comment type="similarity">
    <text evidence="2">Belongs to the multi antimicrobial extrusion (MATE) (TC 2.A.66.1) family.</text>
</comment>
<name>A0A1J4JN86_9EUKA</name>
<keyword evidence="10" id="KW-1185">Reference proteome</keyword>
<dbReference type="PANTHER" id="PTHR43549">
    <property type="entry name" value="MULTIDRUG RESISTANCE PROTEIN YPNP-RELATED"/>
    <property type="match status" value="1"/>
</dbReference>
<gene>
    <name evidence="9" type="ORF">TRFO_34613</name>
</gene>
<comment type="subcellular location">
    <subcellularLocation>
        <location evidence="1">Cell membrane</location>
        <topology evidence="1">Multi-pass membrane protein</topology>
    </subcellularLocation>
</comment>
<evidence type="ECO:0000313" key="10">
    <source>
        <dbReference type="Proteomes" id="UP000179807"/>
    </source>
</evidence>
<dbReference type="RefSeq" id="XP_068352140.1">
    <property type="nucleotide sequence ID" value="XM_068509756.1"/>
</dbReference>
<sequence>MKNIDESLKEPLNPIDSTIDKAIEDISSNGLQESINENNDDKDDNKDEHIIKDAKNERLGGKPPLKTILSLLLGPVLSQVTNALFGIVTTIWVSKAIGIDGVSSIATMNAFDGIGRAFGFFLAVAASTQISSLFGKGLSDEVGQLISDLLRMCLVFGAIVPAILLPILKPCARWFGAEEKIVQMGFDYMLPLASFSATTCIFVAVGGFLQGEGRTFLFGLMSVGSIVLNMLVLHPLFLLAFKMGINGASYATIISEILPSIIFLGLYYGKKFTVVPKFSQLFKKFGPHSLPSLKVGFSQLIAQLSICIPCVLVRKYVGMTINNEKIFTDAMAGLNSAYRINNLSIAVYMAVAQAFIPAASYAYAAKKYRRFLRLMIHSIWINFAWGCYTMVFTFSIPKQLAKILASGDGYLQWAEPMIRIINSLAPVAGIRMNSQSACQALQLGTRATILSFLNNFVSICLYTLLLYYTDKTDGKRIIWCYPLTYATSIVFSIIMLWKPLSNIIKLAKEEKEMEENKELENISET</sequence>
<feature type="transmembrane region" description="Helical" evidence="8">
    <location>
        <begin position="68"/>
        <end position="93"/>
    </location>
</feature>
<protein>
    <submittedName>
        <fullName evidence="9">MatE family protein</fullName>
    </submittedName>
</protein>
<dbReference type="OrthoDB" id="2126698at2759"/>
<dbReference type="InterPro" id="IPR052031">
    <property type="entry name" value="Membrane_Transporter-Flippase"/>
</dbReference>
<keyword evidence="5 8" id="KW-0812">Transmembrane</keyword>
<feature type="transmembrane region" description="Helical" evidence="8">
    <location>
        <begin position="149"/>
        <end position="168"/>
    </location>
</feature>
<feature type="transmembrane region" description="Helical" evidence="8">
    <location>
        <begin position="479"/>
        <end position="497"/>
    </location>
</feature>
<comment type="caution">
    <text evidence="9">The sequence shown here is derived from an EMBL/GenBank/DDBJ whole genome shotgun (WGS) entry which is preliminary data.</text>
</comment>
<dbReference type="GO" id="GO:0015297">
    <property type="term" value="F:antiporter activity"/>
    <property type="evidence" value="ECO:0007669"/>
    <property type="project" value="InterPro"/>
</dbReference>
<dbReference type="EMBL" id="MLAK01001027">
    <property type="protein sequence ID" value="OHS99003.1"/>
    <property type="molecule type" value="Genomic_DNA"/>
</dbReference>
<dbReference type="PANTHER" id="PTHR43549:SF2">
    <property type="entry name" value="MULTIDRUG RESISTANCE PROTEIN NORM-RELATED"/>
    <property type="match status" value="1"/>
</dbReference>
<reference evidence="9" key="1">
    <citation type="submission" date="2016-10" db="EMBL/GenBank/DDBJ databases">
        <authorList>
            <person name="Benchimol M."/>
            <person name="Almeida L.G."/>
            <person name="Vasconcelos A.T."/>
            <person name="Perreira-Neves A."/>
            <person name="Rosa I.A."/>
            <person name="Tasca T."/>
            <person name="Bogo M.R."/>
            <person name="de Souza W."/>
        </authorList>
    </citation>
    <scope>NUCLEOTIDE SEQUENCE [LARGE SCALE GENOMIC DNA]</scope>
    <source>
        <strain evidence="9">K</strain>
    </source>
</reference>
<evidence type="ECO:0000256" key="3">
    <source>
        <dbReference type="ARBA" id="ARBA00022448"/>
    </source>
</evidence>
<evidence type="ECO:0000256" key="6">
    <source>
        <dbReference type="ARBA" id="ARBA00022989"/>
    </source>
</evidence>